<comment type="caution">
    <text evidence="11">The sequence shown here is derived from an EMBL/GenBank/DDBJ whole genome shotgun (WGS) entry which is preliminary data.</text>
</comment>
<evidence type="ECO:0000313" key="12">
    <source>
        <dbReference type="Proteomes" id="UP000438182"/>
    </source>
</evidence>
<dbReference type="InterPro" id="IPR017871">
    <property type="entry name" value="ABC_transporter-like_CS"/>
</dbReference>
<dbReference type="CDD" id="cd03216">
    <property type="entry name" value="ABC_Carb_Monos_I"/>
    <property type="match status" value="1"/>
</dbReference>
<dbReference type="InterPro" id="IPR003593">
    <property type="entry name" value="AAA+_ATPase"/>
</dbReference>
<dbReference type="GO" id="GO:0005886">
    <property type="term" value="C:plasma membrane"/>
    <property type="evidence" value="ECO:0007669"/>
    <property type="project" value="UniProtKB-SubCell"/>
</dbReference>
<keyword evidence="6 11" id="KW-0067">ATP-binding</keyword>
<dbReference type="PROSITE" id="PS00211">
    <property type="entry name" value="ABC_TRANSPORTER_1"/>
    <property type="match status" value="1"/>
</dbReference>
<dbReference type="Proteomes" id="UP000438182">
    <property type="component" value="Unassembled WGS sequence"/>
</dbReference>
<keyword evidence="2" id="KW-0813">Transport</keyword>
<evidence type="ECO:0000256" key="9">
    <source>
        <dbReference type="SAM" id="MobiDB-lite"/>
    </source>
</evidence>
<dbReference type="AlphaFoldDB" id="A0A6I4P318"/>
<dbReference type="InterPro" id="IPR027417">
    <property type="entry name" value="P-loop_NTPase"/>
</dbReference>
<evidence type="ECO:0000256" key="6">
    <source>
        <dbReference type="ARBA" id="ARBA00022840"/>
    </source>
</evidence>
<dbReference type="GO" id="GO:0016887">
    <property type="term" value="F:ATP hydrolysis activity"/>
    <property type="evidence" value="ECO:0007669"/>
    <property type="project" value="InterPro"/>
</dbReference>
<accession>A0A6I4P318</accession>
<dbReference type="Pfam" id="PF00005">
    <property type="entry name" value="ABC_tran"/>
    <property type="match status" value="2"/>
</dbReference>
<comment type="subcellular location">
    <subcellularLocation>
        <location evidence="1">Cell membrane</location>
        <topology evidence="1">Peripheral membrane protein</topology>
    </subcellularLocation>
</comment>
<keyword evidence="3" id="KW-1003">Cell membrane</keyword>
<evidence type="ECO:0000256" key="3">
    <source>
        <dbReference type="ARBA" id="ARBA00022475"/>
    </source>
</evidence>
<evidence type="ECO:0000256" key="7">
    <source>
        <dbReference type="ARBA" id="ARBA00022967"/>
    </source>
</evidence>
<feature type="domain" description="ABC transporter" evidence="10">
    <location>
        <begin position="264"/>
        <end position="507"/>
    </location>
</feature>
<evidence type="ECO:0000256" key="2">
    <source>
        <dbReference type="ARBA" id="ARBA00022448"/>
    </source>
</evidence>
<protein>
    <submittedName>
        <fullName evidence="11">ATP-binding cassette domain-containing protein</fullName>
    </submittedName>
</protein>
<dbReference type="PANTHER" id="PTHR43790:SF9">
    <property type="entry name" value="GALACTOFURANOSE TRANSPORTER ATP-BINDING PROTEIN YTFR"/>
    <property type="match status" value="1"/>
</dbReference>
<feature type="compositionally biased region" description="Pro residues" evidence="9">
    <location>
        <begin position="521"/>
        <end position="530"/>
    </location>
</feature>
<keyword evidence="12" id="KW-1185">Reference proteome</keyword>
<dbReference type="InterPro" id="IPR003439">
    <property type="entry name" value="ABC_transporter-like_ATP-bd"/>
</dbReference>
<evidence type="ECO:0000313" key="11">
    <source>
        <dbReference type="EMBL" id="MWB98539.1"/>
    </source>
</evidence>
<dbReference type="GO" id="GO:0005524">
    <property type="term" value="F:ATP binding"/>
    <property type="evidence" value="ECO:0007669"/>
    <property type="project" value="UniProtKB-KW"/>
</dbReference>
<dbReference type="RefSeq" id="WP_160423965.1">
    <property type="nucleotide sequence ID" value="NZ_WSTA01000029.1"/>
</dbReference>
<evidence type="ECO:0000259" key="10">
    <source>
        <dbReference type="PROSITE" id="PS50893"/>
    </source>
</evidence>
<dbReference type="SUPFAM" id="SSF52540">
    <property type="entry name" value="P-loop containing nucleoside triphosphate hydrolases"/>
    <property type="match status" value="2"/>
</dbReference>
<reference evidence="11 12" key="1">
    <citation type="submission" date="2019-12" db="EMBL/GenBank/DDBJ databases">
        <authorList>
            <person name="Kim Y.S."/>
        </authorList>
    </citation>
    <scope>NUCLEOTIDE SEQUENCE [LARGE SCALE GENOMIC DNA]</scope>
    <source>
        <strain evidence="11 12">MMS17-SY077</strain>
    </source>
</reference>
<name>A0A6I4P318_9MICO</name>
<dbReference type="SMART" id="SM00382">
    <property type="entry name" value="AAA"/>
    <property type="match status" value="2"/>
</dbReference>
<organism evidence="11 12">
    <name type="scientific">Agromyces seonyuensis</name>
    <dbReference type="NCBI Taxonomy" id="2662446"/>
    <lineage>
        <taxon>Bacteria</taxon>
        <taxon>Bacillati</taxon>
        <taxon>Actinomycetota</taxon>
        <taxon>Actinomycetes</taxon>
        <taxon>Micrococcales</taxon>
        <taxon>Microbacteriaceae</taxon>
        <taxon>Agromyces</taxon>
    </lineage>
</organism>
<keyword evidence="5" id="KW-0547">Nucleotide-binding</keyword>
<proteinExistence type="predicted"/>
<evidence type="ECO:0000256" key="1">
    <source>
        <dbReference type="ARBA" id="ARBA00004202"/>
    </source>
</evidence>
<gene>
    <name evidence="11" type="ORF">GB864_08260</name>
</gene>
<dbReference type="PROSITE" id="PS50893">
    <property type="entry name" value="ABC_TRANSPORTER_2"/>
    <property type="match status" value="2"/>
</dbReference>
<dbReference type="CDD" id="cd03215">
    <property type="entry name" value="ABC_Carb_Monos_II"/>
    <property type="match status" value="1"/>
</dbReference>
<feature type="region of interest" description="Disordered" evidence="9">
    <location>
        <begin position="504"/>
        <end position="537"/>
    </location>
</feature>
<dbReference type="PANTHER" id="PTHR43790">
    <property type="entry name" value="CARBOHYDRATE TRANSPORT ATP-BINDING PROTEIN MG119-RELATED"/>
    <property type="match status" value="1"/>
</dbReference>
<dbReference type="Gene3D" id="3.40.50.300">
    <property type="entry name" value="P-loop containing nucleotide triphosphate hydrolases"/>
    <property type="match status" value="2"/>
</dbReference>
<dbReference type="InterPro" id="IPR050107">
    <property type="entry name" value="ABC_carbohydrate_import_ATPase"/>
</dbReference>
<sequence length="537" mass="57950">MTDTAPVVEMRGISIEFPGVKALDGVDFRMFAGEVHSLMGENGAGKSTLIKALTGVYGIDGGTIVLGSEEVSFSGPAQAQAAGISTVYQEVNLLPNLSVAENIMLGREPRRFGSIDWRATRRRAAELLAGLNLEIDPTSLLGDHSLAVQQLVAIARAMDINARVLILDEPTSSLDADEVAELFRVIRSLKEQGVAILFVSHFLDQVYEIADRLTVLRNGRLVGEYRTEEILRIDLVQKMIGKELASLDDLEKRSRAVVEGDEDARAARFLDAEGIGRKGKVQPVDLPIAEGEVVGLAGLLGSGRTEVARLIGGIDRPDSGSIELRGDGVKLRTPRQAIAHRIAYSSENRRDEGIVGDLSVRDNIVLALQADRGWFRPIPKKRQEELAQSYIQALNIRPADPNALVRNLSGGNQQKVLLARWLAIAPRLLILDEPTRGIDIGAKAEIQKLVVNLAENGMSVLFISAELEEVLRLSHRVAVMRDRRMVADLVNDGLGVEELMALIAEGSGDEDNPGEAASASPTPPAGPAPADPEGALR</sequence>
<dbReference type="FunFam" id="3.40.50.300:FF:000127">
    <property type="entry name" value="Ribose import ATP-binding protein RbsA"/>
    <property type="match status" value="1"/>
</dbReference>
<evidence type="ECO:0000256" key="8">
    <source>
        <dbReference type="ARBA" id="ARBA00023136"/>
    </source>
</evidence>
<keyword evidence="4" id="KW-0677">Repeat</keyword>
<dbReference type="EMBL" id="WSTA01000029">
    <property type="protein sequence ID" value="MWB98539.1"/>
    <property type="molecule type" value="Genomic_DNA"/>
</dbReference>
<feature type="domain" description="ABC transporter" evidence="10">
    <location>
        <begin position="8"/>
        <end position="243"/>
    </location>
</feature>
<keyword evidence="8" id="KW-0472">Membrane</keyword>
<keyword evidence="7" id="KW-1278">Translocase</keyword>
<evidence type="ECO:0000256" key="5">
    <source>
        <dbReference type="ARBA" id="ARBA00022741"/>
    </source>
</evidence>
<evidence type="ECO:0000256" key="4">
    <source>
        <dbReference type="ARBA" id="ARBA00022737"/>
    </source>
</evidence>